<dbReference type="Proteomes" id="UP001370348">
    <property type="component" value="Chromosome"/>
</dbReference>
<dbReference type="RefSeq" id="WP_394822696.1">
    <property type="nucleotide sequence ID" value="NZ_CP089984.1"/>
</dbReference>
<keyword evidence="4" id="KW-0732">Signal</keyword>
<dbReference type="EMBL" id="CP089984">
    <property type="protein sequence ID" value="WXB13077.1"/>
    <property type="molecule type" value="Genomic_DNA"/>
</dbReference>
<dbReference type="CDD" id="cd02968">
    <property type="entry name" value="SCO"/>
    <property type="match status" value="1"/>
</dbReference>
<accession>A0ABZ2LVQ6</accession>
<feature type="chain" id="PRO_5047117796" evidence="4">
    <location>
        <begin position="28"/>
        <end position="295"/>
    </location>
</feature>
<dbReference type="InterPro" id="IPR003782">
    <property type="entry name" value="SCO1/SenC"/>
</dbReference>
<sequence length="295" mass="32870">MNLRSLLLASLLSLGALVGPGGGVAHAERDNTPKELKHVGVDEHLDGQLPLDATFRNENGAMVRLGDYFKGERPALFILAYHSCPVICGMIQHAAATAMKEVPWSVGKEYDLVVVSIDPRDTPETATKKKASIAGAYGRQGAEAGMHYLVGDKQQIDRVTTAVGFQYEYDERQQQYAHPAVVMLVKPNGQMARYLYGLEYDPKDVRLGLLEASNGRSISTIEKVILYCYHYDPQDGKYSLMATRVMQLSGFVTVLVLGSFLGVMWTRERRRKKAEDTRLPQERDAYQRRSAVTEN</sequence>
<feature type="transmembrane region" description="Helical" evidence="3">
    <location>
        <begin position="245"/>
        <end position="265"/>
    </location>
</feature>
<gene>
    <name evidence="5" type="ORF">LZC94_35170</name>
</gene>
<keyword evidence="3" id="KW-1133">Transmembrane helix</keyword>
<dbReference type="Pfam" id="PF02630">
    <property type="entry name" value="SCO1-SenC"/>
    <property type="match status" value="1"/>
</dbReference>
<evidence type="ECO:0000256" key="3">
    <source>
        <dbReference type="SAM" id="Phobius"/>
    </source>
</evidence>
<keyword evidence="6" id="KW-1185">Reference proteome</keyword>
<evidence type="ECO:0000256" key="1">
    <source>
        <dbReference type="ARBA" id="ARBA00010996"/>
    </source>
</evidence>
<proteinExistence type="inferred from homology"/>
<feature type="compositionally biased region" description="Basic and acidic residues" evidence="2">
    <location>
        <begin position="273"/>
        <end position="287"/>
    </location>
</feature>
<keyword evidence="3" id="KW-0812">Transmembrane</keyword>
<keyword evidence="3" id="KW-0472">Membrane</keyword>
<organism evidence="5 6">
    <name type="scientific">Pendulispora albinea</name>
    <dbReference type="NCBI Taxonomy" id="2741071"/>
    <lineage>
        <taxon>Bacteria</taxon>
        <taxon>Pseudomonadati</taxon>
        <taxon>Myxococcota</taxon>
        <taxon>Myxococcia</taxon>
        <taxon>Myxococcales</taxon>
        <taxon>Sorangiineae</taxon>
        <taxon>Pendulisporaceae</taxon>
        <taxon>Pendulispora</taxon>
    </lineage>
</organism>
<feature type="region of interest" description="Disordered" evidence="2">
    <location>
        <begin position="272"/>
        <end position="295"/>
    </location>
</feature>
<dbReference type="Gene3D" id="3.40.30.10">
    <property type="entry name" value="Glutaredoxin"/>
    <property type="match status" value="1"/>
</dbReference>
<evidence type="ECO:0000313" key="5">
    <source>
        <dbReference type="EMBL" id="WXB13077.1"/>
    </source>
</evidence>
<dbReference type="PANTHER" id="PTHR12151">
    <property type="entry name" value="ELECTRON TRANSPORT PROTIN SCO1/SENC FAMILY MEMBER"/>
    <property type="match status" value="1"/>
</dbReference>
<feature type="signal peptide" evidence="4">
    <location>
        <begin position="1"/>
        <end position="27"/>
    </location>
</feature>
<dbReference type="SUPFAM" id="SSF52833">
    <property type="entry name" value="Thioredoxin-like"/>
    <property type="match status" value="1"/>
</dbReference>
<name>A0ABZ2LVQ6_9BACT</name>
<dbReference type="PANTHER" id="PTHR12151:SF8">
    <property type="entry name" value="THIOREDOXIN DOMAIN-CONTAINING PROTEIN"/>
    <property type="match status" value="1"/>
</dbReference>
<dbReference type="InterPro" id="IPR036249">
    <property type="entry name" value="Thioredoxin-like_sf"/>
</dbReference>
<protein>
    <submittedName>
        <fullName evidence="5">SCO family protein</fullName>
    </submittedName>
</protein>
<evidence type="ECO:0000313" key="6">
    <source>
        <dbReference type="Proteomes" id="UP001370348"/>
    </source>
</evidence>
<comment type="similarity">
    <text evidence="1">Belongs to the SCO1/2 family.</text>
</comment>
<evidence type="ECO:0000256" key="4">
    <source>
        <dbReference type="SAM" id="SignalP"/>
    </source>
</evidence>
<evidence type="ECO:0000256" key="2">
    <source>
        <dbReference type="SAM" id="MobiDB-lite"/>
    </source>
</evidence>
<reference evidence="5 6" key="1">
    <citation type="submission" date="2021-12" db="EMBL/GenBank/DDBJ databases">
        <title>Discovery of the Pendulisporaceae a myxobacterial family with distinct sporulation behavior and unique specialized metabolism.</title>
        <authorList>
            <person name="Garcia R."/>
            <person name="Popoff A."/>
            <person name="Bader C.D."/>
            <person name="Loehr J."/>
            <person name="Walesch S."/>
            <person name="Walt C."/>
            <person name="Boldt J."/>
            <person name="Bunk B."/>
            <person name="Haeckl F.J.F.P.J."/>
            <person name="Gunesch A.P."/>
            <person name="Birkelbach J."/>
            <person name="Nuebel U."/>
            <person name="Pietschmann T."/>
            <person name="Bach T."/>
            <person name="Mueller R."/>
        </authorList>
    </citation>
    <scope>NUCLEOTIDE SEQUENCE [LARGE SCALE GENOMIC DNA]</scope>
    <source>
        <strain evidence="5 6">MSr11954</strain>
    </source>
</reference>